<keyword evidence="8" id="KW-1185">Reference proteome</keyword>
<keyword evidence="5 6" id="KW-0472">Membrane</keyword>
<dbReference type="EMBL" id="EQ979142">
    <property type="protein sequence ID" value="EEF25679.1"/>
    <property type="molecule type" value="Genomic_DNA"/>
</dbReference>
<keyword evidence="2 6" id="KW-0812">Transmembrane</keyword>
<gene>
    <name evidence="7" type="ORF">RCOM_1912580</name>
</gene>
<dbReference type="InParanoid" id="B9TEN4"/>
<proteinExistence type="predicted"/>
<evidence type="ECO:0000256" key="1">
    <source>
        <dbReference type="ARBA" id="ARBA00004141"/>
    </source>
</evidence>
<evidence type="ECO:0000313" key="8">
    <source>
        <dbReference type="Proteomes" id="UP000008311"/>
    </source>
</evidence>
<comment type="subcellular location">
    <subcellularLocation>
        <location evidence="1">Membrane</location>
        <topology evidence="1">Multi-pass membrane protein</topology>
    </subcellularLocation>
</comment>
<dbReference type="AlphaFoldDB" id="B9TEN4"/>
<feature type="transmembrane region" description="Helical" evidence="6">
    <location>
        <begin position="12"/>
        <end position="32"/>
    </location>
</feature>
<dbReference type="Proteomes" id="UP000008311">
    <property type="component" value="Unassembled WGS sequence"/>
</dbReference>
<reference evidence="8" key="1">
    <citation type="journal article" date="2010" name="Nat. Biotechnol.">
        <title>Draft genome sequence of the oilseed species Ricinus communis.</title>
        <authorList>
            <person name="Chan A.P."/>
            <person name="Crabtree J."/>
            <person name="Zhao Q."/>
            <person name="Lorenzi H."/>
            <person name="Orvis J."/>
            <person name="Puiu D."/>
            <person name="Melake-Berhan A."/>
            <person name="Jones K.M."/>
            <person name="Redman J."/>
            <person name="Chen G."/>
            <person name="Cahoon E.B."/>
            <person name="Gedil M."/>
            <person name="Stanke M."/>
            <person name="Haas B.J."/>
            <person name="Wortman J.R."/>
            <person name="Fraser-Liggett C.M."/>
            <person name="Ravel J."/>
            <person name="Rabinowicz P.D."/>
        </authorList>
    </citation>
    <scope>NUCLEOTIDE SEQUENCE [LARGE SCALE GENOMIC DNA]</scope>
    <source>
        <strain evidence="8">cv. Hale</strain>
    </source>
</reference>
<evidence type="ECO:0000256" key="3">
    <source>
        <dbReference type="ARBA" id="ARBA00022960"/>
    </source>
</evidence>
<dbReference type="InterPro" id="IPR001182">
    <property type="entry name" value="FtsW/RodA"/>
</dbReference>
<dbReference type="Pfam" id="PF01098">
    <property type="entry name" value="FTSW_RODA_SPOVE"/>
    <property type="match status" value="1"/>
</dbReference>
<keyword evidence="4 6" id="KW-1133">Transmembrane helix</keyword>
<evidence type="ECO:0000256" key="5">
    <source>
        <dbReference type="ARBA" id="ARBA00023136"/>
    </source>
</evidence>
<evidence type="ECO:0000256" key="2">
    <source>
        <dbReference type="ARBA" id="ARBA00022692"/>
    </source>
</evidence>
<dbReference type="GO" id="GO:0016020">
    <property type="term" value="C:membrane"/>
    <property type="evidence" value="ECO:0007669"/>
    <property type="project" value="UniProtKB-SubCell"/>
</dbReference>
<sequence>MIPTKGMTLPFISYGGSSMLAMGLTLGMALALTRKRPGSYGGGGPFGQTGAFD</sequence>
<dbReference type="GO" id="GO:0008360">
    <property type="term" value="P:regulation of cell shape"/>
    <property type="evidence" value="ECO:0007669"/>
    <property type="project" value="UniProtKB-KW"/>
</dbReference>
<organism evidence="7 8">
    <name type="scientific">Ricinus communis</name>
    <name type="common">Castor bean</name>
    <dbReference type="NCBI Taxonomy" id="3988"/>
    <lineage>
        <taxon>Eukaryota</taxon>
        <taxon>Viridiplantae</taxon>
        <taxon>Streptophyta</taxon>
        <taxon>Embryophyta</taxon>
        <taxon>Tracheophyta</taxon>
        <taxon>Spermatophyta</taxon>
        <taxon>Magnoliopsida</taxon>
        <taxon>eudicotyledons</taxon>
        <taxon>Gunneridae</taxon>
        <taxon>Pentapetalae</taxon>
        <taxon>rosids</taxon>
        <taxon>fabids</taxon>
        <taxon>Malpighiales</taxon>
        <taxon>Euphorbiaceae</taxon>
        <taxon>Acalyphoideae</taxon>
        <taxon>Acalypheae</taxon>
        <taxon>Ricinus</taxon>
    </lineage>
</organism>
<protein>
    <recommendedName>
        <fullName evidence="9">Peptidoglycan glycosyltransferase</fullName>
    </recommendedName>
</protein>
<evidence type="ECO:0000256" key="6">
    <source>
        <dbReference type="SAM" id="Phobius"/>
    </source>
</evidence>
<keyword evidence="3" id="KW-0133">Cell shape</keyword>
<dbReference type="STRING" id="3988.B9TEN4"/>
<evidence type="ECO:0008006" key="9">
    <source>
        <dbReference type="Google" id="ProtNLM"/>
    </source>
</evidence>
<dbReference type="GO" id="GO:0051301">
    <property type="term" value="P:cell division"/>
    <property type="evidence" value="ECO:0007669"/>
    <property type="project" value="InterPro"/>
</dbReference>
<evidence type="ECO:0000256" key="4">
    <source>
        <dbReference type="ARBA" id="ARBA00022989"/>
    </source>
</evidence>
<name>B9TEN4_RICCO</name>
<evidence type="ECO:0000313" key="7">
    <source>
        <dbReference type="EMBL" id="EEF25679.1"/>
    </source>
</evidence>
<accession>B9TEN4</accession>